<protein>
    <submittedName>
        <fullName evidence="2">MurR/RpiR family transcriptional regulator</fullName>
    </submittedName>
</protein>
<dbReference type="InterPro" id="IPR009057">
    <property type="entry name" value="Homeodomain-like_sf"/>
</dbReference>
<dbReference type="GO" id="GO:0003700">
    <property type="term" value="F:DNA-binding transcription factor activity"/>
    <property type="evidence" value="ECO:0007669"/>
    <property type="project" value="InterPro"/>
</dbReference>
<gene>
    <name evidence="2" type="ORF">AB4Y30_04080</name>
</gene>
<dbReference type="PROSITE" id="PS51071">
    <property type="entry name" value="HTH_RPIR"/>
    <property type="match status" value="1"/>
</dbReference>
<evidence type="ECO:0000313" key="2">
    <source>
        <dbReference type="EMBL" id="XDK33545.1"/>
    </source>
</evidence>
<dbReference type="InterPro" id="IPR036388">
    <property type="entry name" value="WH-like_DNA-bd_sf"/>
</dbReference>
<accession>A0AB39HT68</accession>
<dbReference type="PANTHER" id="PTHR30514:SF18">
    <property type="entry name" value="RPIR-FAMILY TRANSCRIPTIONAL REGULATOR"/>
    <property type="match status" value="1"/>
</dbReference>
<dbReference type="SUPFAM" id="SSF53697">
    <property type="entry name" value="SIS domain"/>
    <property type="match status" value="1"/>
</dbReference>
<evidence type="ECO:0000259" key="1">
    <source>
        <dbReference type="PROSITE" id="PS51071"/>
    </source>
</evidence>
<name>A0AB39HT68_9BACI</name>
<organism evidence="2">
    <name type="scientific">Ornithinibacillus sp. 4-3</name>
    <dbReference type="NCBI Taxonomy" id="3231488"/>
    <lineage>
        <taxon>Bacteria</taxon>
        <taxon>Bacillati</taxon>
        <taxon>Bacillota</taxon>
        <taxon>Bacilli</taxon>
        <taxon>Bacillales</taxon>
        <taxon>Bacillaceae</taxon>
        <taxon>Ornithinibacillus</taxon>
    </lineage>
</organism>
<feature type="domain" description="HTH rpiR-type" evidence="1">
    <location>
        <begin position="1"/>
        <end position="77"/>
    </location>
</feature>
<reference evidence="2" key="1">
    <citation type="submission" date="2024-07" db="EMBL/GenBank/DDBJ databases">
        <title>Halotolerant mesophilic bacterium Ornithinibacillus sp. 4-3, sp. nov., isolated from soil.</title>
        <authorList>
            <person name="Sidarenka A.V."/>
            <person name="Guliayeva D.E."/>
            <person name="Leanovich S.I."/>
            <person name="Hileuskaya K.S."/>
            <person name="Akhremchuk A.E."/>
            <person name="Sikolenko M.A."/>
            <person name="Valentovich L.N."/>
        </authorList>
    </citation>
    <scope>NUCLEOTIDE SEQUENCE</scope>
    <source>
        <strain evidence="2">4-3</strain>
    </source>
</reference>
<dbReference type="AlphaFoldDB" id="A0AB39HT68"/>
<dbReference type="InterPro" id="IPR047640">
    <property type="entry name" value="RpiR-like"/>
</dbReference>
<proteinExistence type="predicted"/>
<dbReference type="GO" id="GO:0097367">
    <property type="term" value="F:carbohydrate derivative binding"/>
    <property type="evidence" value="ECO:0007669"/>
    <property type="project" value="InterPro"/>
</dbReference>
<dbReference type="RefSeq" id="WP_368654223.1">
    <property type="nucleotide sequence ID" value="NZ_CP162599.1"/>
</dbReference>
<dbReference type="PANTHER" id="PTHR30514">
    <property type="entry name" value="GLUCOKINASE"/>
    <property type="match status" value="1"/>
</dbReference>
<dbReference type="Pfam" id="PF01418">
    <property type="entry name" value="HTH_6"/>
    <property type="match status" value="1"/>
</dbReference>
<dbReference type="InterPro" id="IPR001347">
    <property type="entry name" value="SIS_dom"/>
</dbReference>
<dbReference type="GO" id="GO:1901135">
    <property type="term" value="P:carbohydrate derivative metabolic process"/>
    <property type="evidence" value="ECO:0007669"/>
    <property type="project" value="InterPro"/>
</dbReference>
<dbReference type="GO" id="GO:0003677">
    <property type="term" value="F:DNA binding"/>
    <property type="evidence" value="ECO:0007669"/>
    <property type="project" value="InterPro"/>
</dbReference>
<dbReference type="Pfam" id="PF01380">
    <property type="entry name" value="SIS"/>
    <property type="match status" value="1"/>
</dbReference>
<dbReference type="Gene3D" id="3.40.50.10490">
    <property type="entry name" value="Glucose-6-phosphate isomerase like protein, domain 1"/>
    <property type="match status" value="1"/>
</dbReference>
<sequence>MSFFDKIQNSLEHLSDAKKNVAYYLMDQWLDAAFLPASRVAKEVDVSESVVVRLSQDLGYSGFPELQKELQEILKSRLVSTDSIQKNQDLKTTSNNVHNNIYKVYEKSIENLTEVYNRNTIATFNEMLENIITAKRIVILARKNSLGPAHVLNAHINEVFSKSMVLDGESVTALDIIRGFTNKDLVIFIAIPTYSKRMIQYSNFLAEKKITQAAITNSNSNPFGKNAKCTLLTSADSLSFSNSHLATMFLIDTLIYLLTINKQGELLKPLEEMKVLNERFQLTES</sequence>
<dbReference type="InterPro" id="IPR000281">
    <property type="entry name" value="HTH_RpiR"/>
</dbReference>
<dbReference type="EMBL" id="CP162599">
    <property type="protein sequence ID" value="XDK33545.1"/>
    <property type="molecule type" value="Genomic_DNA"/>
</dbReference>
<dbReference type="InterPro" id="IPR046348">
    <property type="entry name" value="SIS_dom_sf"/>
</dbReference>
<dbReference type="SUPFAM" id="SSF46689">
    <property type="entry name" value="Homeodomain-like"/>
    <property type="match status" value="1"/>
</dbReference>
<dbReference type="Gene3D" id="1.10.10.10">
    <property type="entry name" value="Winged helix-like DNA-binding domain superfamily/Winged helix DNA-binding domain"/>
    <property type="match status" value="1"/>
</dbReference>